<organism evidence="1 2">
    <name type="scientific">Pseudobutyrivibrio ruminis</name>
    <dbReference type="NCBI Taxonomy" id="46206"/>
    <lineage>
        <taxon>Bacteria</taxon>
        <taxon>Bacillati</taxon>
        <taxon>Bacillota</taxon>
        <taxon>Clostridia</taxon>
        <taxon>Lachnospirales</taxon>
        <taxon>Lachnospiraceae</taxon>
        <taxon>Pseudobutyrivibrio</taxon>
    </lineage>
</organism>
<dbReference type="AlphaFoldDB" id="A0A927UBC3"/>
<evidence type="ECO:0000313" key="1">
    <source>
        <dbReference type="EMBL" id="MBE5919738.1"/>
    </source>
</evidence>
<accession>A0A927UBC3</accession>
<reference evidence="1" key="1">
    <citation type="submission" date="2019-04" db="EMBL/GenBank/DDBJ databases">
        <title>Evolution of Biomass-Degrading Anaerobic Consortia Revealed by Metagenomics.</title>
        <authorList>
            <person name="Peng X."/>
        </authorList>
    </citation>
    <scope>NUCLEOTIDE SEQUENCE</scope>
    <source>
        <strain evidence="1">SIG311</strain>
    </source>
</reference>
<proteinExistence type="predicted"/>
<name>A0A927UBC3_9FIRM</name>
<protein>
    <submittedName>
        <fullName evidence="1">Uncharacterized protein</fullName>
    </submittedName>
</protein>
<gene>
    <name evidence="1" type="ORF">E7272_07815</name>
</gene>
<comment type="caution">
    <text evidence="1">The sequence shown here is derived from an EMBL/GenBank/DDBJ whole genome shotgun (WGS) entry which is preliminary data.</text>
</comment>
<sequence>MTIVIGILIYLVVTNKKQNDEQELGSITVANDNNDEKLKDVELLDESEIEAVENQREEQWRELGTKADYIYDLSDTSASEIAIDDSFADYCISADGYVYYNLIKNLAAKYNTDTNNVVLDNFDYEETTDMYFYQISISGINLRVYIDNNDMAYIMEQ</sequence>
<evidence type="ECO:0000313" key="2">
    <source>
        <dbReference type="Proteomes" id="UP000766246"/>
    </source>
</evidence>
<dbReference type="Proteomes" id="UP000766246">
    <property type="component" value="Unassembled WGS sequence"/>
</dbReference>
<dbReference type="EMBL" id="SVER01000017">
    <property type="protein sequence ID" value="MBE5919738.1"/>
    <property type="molecule type" value="Genomic_DNA"/>
</dbReference>